<dbReference type="Proteomes" id="UP001264335">
    <property type="component" value="Unassembled WGS sequence"/>
</dbReference>
<sequence>MLKQSEKRISVCMATYNGRHFIEEQLNSIFPQLSEHDELIISDDHSTDGTWEFLLELEAKDSRIKLFRNNGQGLIANFANAIEKSAHSIIFLSDQDDVWLPDKVKKTMPYFDNPQTQAVISDLVIVDNNFEVLVPSYQAMRHTHSGFWHNLVKSSYIGAGMAFRSGLKEIILPIPQEVPMHDMWIGLLADYYRGVVFIPDQLVYYRRHGLNASEIKTTASRIQQFKWRWNALRLVRKRIKEIKKK</sequence>
<evidence type="ECO:0000313" key="5">
    <source>
        <dbReference type="Proteomes" id="UP000288388"/>
    </source>
</evidence>
<evidence type="ECO:0000313" key="6">
    <source>
        <dbReference type="Proteomes" id="UP000316316"/>
    </source>
</evidence>
<evidence type="ECO:0000313" key="3">
    <source>
        <dbReference type="EMBL" id="RVU94747.1"/>
    </source>
</evidence>
<dbReference type="EMBL" id="JARPWY010000064">
    <property type="protein sequence ID" value="MDT2516060.1"/>
    <property type="molecule type" value="Genomic_DNA"/>
</dbReference>
<accession>A0A437UMB0</accession>
<evidence type="ECO:0000313" key="2">
    <source>
        <dbReference type="EMBL" id="MDT2516060.1"/>
    </source>
</evidence>
<keyword evidence="3" id="KW-0808">Transferase</keyword>
<feature type="domain" description="Glycosyltransferase 2-like" evidence="1">
    <location>
        <begin position="10"/>
        <end position="162"/>
    </location>
</feature>
<name>A0A437UMB0_ENTAV</name>
<dbReference type="AlphaFoldDB" id="A0A437UMB0"/>
<proteinExistence type="predicted"/>
<gene>
    <name evidence="4" type="ORF">AUF17_10180</name>
    <name evidence="3" type="ORF">EK398_07745</name>
    <name evidence="2" type="ORF">P7D79_17690</name>
</gene>
<dbReference type="PANTHER" id="PTHR22916">
    <property type="entry name" value="GLYCOSYLTRANSFERASE"/>
    <property type="match status" value="1"/>
</dbReference>
<evidence type="ECO:0000313" key="4">
    <source>
        <dbReference type="EMBL" id="TRZ34430.1"/>
    </source>
</evidence>
<dbReference type="Proteomes" id="UP000288388">
    <property type="component" value="Unassembled WGS sequence"/>
</dbReference>
<dbReference type="Gene3D" id="3.90.550.10">
    <property type="entry name" value="Spore Coat Polysaccharide Biosynthesis Protein SpsA, Chain A"/>
    <property type="match status" value="1"/>
</dbReference>
<reference evidence="3 5" key="2">
    <citation type="submission" date="2018-12" db="EMBL/GenBank/DDBJ databases">
        <title>A novel vanA-carrying plasmid in a clinical isolate of Enterococcus avium.</title>
        <authorList>
            <person name="Bernasconi O.J."/>
            <person name="Luzzaro F."/>
            <person name="Endimiani A."/>
        </authorList>
    </citation>
    <scope>NUCLEOTIDE SEQUENCE [LARGE SCALE GENOMIC DNA]</scope>
    <source>
        <strain evidence="3 5">LC0559/18</strain>
    </source>
</reference>
<organism evidence="3 5">
    <name type="scientific">Enterococcus avium</name>
    <name type="common">Streptococcus avium</name>
    <dbReference type="NCBI Taxonomy" id="33945"/>
    <lineage>
        <taxon>Bacteria</taxon>
        <taxon>Bacillati</taxon>
        <taxon>Bacillota</taxon>
        <taxon>Bacilli</taxon>
        <taxon>Lactobacillales</taxon>
        <taxon>Enterococcaceae</taxon>
        <taxon>Enterococcus</taxon>
    </lineage>
</organism>
<dbReference type="Pfam" id="PF00535">
    <property type="entry name" value="Glycos_transf_2"/>
    <property type="match status" value="1"/>
</dbReference>
<dbReference type="InterPro" id="IPR001173">
    <property type="entry name" value="Glyco_trans_2-like"/>
</dbReference>
<dbReference type="InterPro" id="IPR029044">
    <property type="entry name" value="Nucleotide-diphossugar_trans"/>
</dbReference>
<evidence type="ECO:0000313" key="7">
    <source>
        <dbReference type="Proteomes" id="UP001264335"/>
    </source>
</evidence>
<keyword evidence="2" id="KW-0328">Glycosyltransferase</keyword>
<dbReference type="PANTHER" id="PTHR22916:SF3">
    <property type="entry name" value="UDP-GLCNAC:BETAGAL BETA-1,3-N-ACETYLGLUCOSAMINYLTRANSFERASE-LIKE PROTEIN 1"/>
    <property type="match status" value="1"/>
</dbReference>
<evidence type="ECO:0000259" key="1">
    <source>
        <dbReference type="Pfam" id="PF00535"/>
    </source>
</evidence>
<reference evidence="2 7" key="3">
    <citation type="submission" date="2023-03" db="EMBL/GenBank/DDBJ databases">
        <authorList>
            <person name="Shen W."/>
            <person name="Cai J."/>
        </authorList>
    </citation>
    <scope>NUCLEOTIDE SEQUENCE [LARGE SCALE GENOMIC DNA]</scope>
    <source>
        <strain evidence="2 7">Y2</strain>
    </source>
</reference>
<dbReference type="EMBL" id="RYZS01000001">
    <property type="protein sequence ID" value="RVU94747.1"/>
    <property type="molecule type" value="Genomic_DNA"/>
</dbReference>
<dbReference type="EC" id="2.4.-.-" evidence="2"/>
<reference evidence="4 6" key="1">
    <citation type="submission" date="2017-10" db="EMBL/GenBank/DDBJ databases">
        <title>FDA dAtabase for Regulatory Grade micrObial Sequences (FDA-ARGOS): Supporting development and validation of Infectious Disease Dx tests.</title>
        <authorList>
            <person name="Campos J."/>
            <person name="Goldberg B."/>
            <person name="Tallon L.J."/>
            <person name="Sadzewicz L."/>
            <person name="Sengamalay N."/>
            <person name="Ott S."/>
            <person name="Godinez A."/>
            <person name="Nagaraj S."/>
            <person name="Vyas G."/>
            <person name="Aluvathingal J."/>
            <person name="Nadendla S."/>
            <person name="Geyer C."/>
            <person name="Nandy P."/>
            <person name="Hobson J."/>
            <person name="Sichtig H."/>
        </authorList>
    </citation>
    <scope>NUCLEOTIDE SEQUENCE [LARGE SCALE GENOMIC DNA]</scope>
    <source>
        <strain evidence="4 6">FDAARGOS_185</strain>
    </source>
</reference>
<protein>
    <submittedName>
        <fullName evidence="4">Alpha-L-Rha alpha-1,3-L-rhamnosyltransferase</fullName>
    </submittedName>
    <submittedName>
        <fullName evidence="3">Glycosyltransferase</fullName>
        <ecNumber evidence="2">2.4.-.-</ecNumber>
    </submittedName>
</protein>
<dbReference type="GeneID" id="69567410"/>
<dbReference type="SUPFAM" id="SSF53448">
    <property type="entry name" value="Nucleotide-diphospho-sugar transferases"/>
    <property type="match status" value="1"/>
</dbReference>
<dbReference type="EMBL" id="PDXQ01000001">
    <property type="protein sequence ID" value="TRZ34430.1"/>
    <property type="molecule type" value="Genomic_DNA"/>
</dbReference>
<dbReference type="RefSeq" id="WP_049218834.1">
    <property type="nucleotide sequence ID" value="NZ_CAAKNX010000123.1"/>
</dbReference>
<comment type="caution">
    <text evidence="3">The sequence shown here is derived from an EMBL/GenBank/DDBJ whole genome shotgun (WGS) entry which is preliminary data.</text>
</comment>
<dbReference type="Proteomes" id="UP000316316">
    <property type="component" value="Unassembled WGS sequence"/>
</dbReference>
<dbReference type="GO" id="GO:0016758">
    <property type="term" value="F:hexosyltransferase activity"/>
    <property type="evidence" value="ECO:0007669"/>
    <property type="project" value="UniProtKB-ARBA"/>
</dbReference>